<organism evidence="4 5">
    <name type="scientific">Pleuronectes platessa</name>
    <name type="common">European plaice</name>
    <dbReference type="NCBI Taxonomy" id="8262"/>
    <lineage>
        <taxon>Eukaryota</taxon>
        <taxon>Metazoa</taxon>
        <taxon>Chordata</taxon>
        <taxon>Craniata</taxon>
        <taxon>Vertebrata</taxon>
        <taxon>Euteleostomi</taxon>
        <taxon>Actinopterygii</taxon>
        <taxon>Neopterygii</taxon>
        <taxon>Teleostei</taxon>
        <taxon>Neoteleostei</taxon>
        <taxon>Acanthomorphata</taxon>
        <taxon>Carangaria</taxon>
        <taxon>Pleuronectiformes</taxon>
        <taxon>Pleuronectoidei</taxon>
        <taxon>Pleuronectidae</taxon>
        <taxon>Pleuronectes</taxon>
    </lineage>
</organism>
<dbReference type="PANTHER" id="PTHR22826:SF106">
    <property type="entry name" value="TRIO, ISOFORM A"/>
    <property type="match status" value="1"/>
</dbReference>
<keyword evidence="1" id="KW-0344">Guanine-nucleotide releasing factor</keyword>
<evidence type="ECO:0000256" key="2">
    <source>
        <dbReference type="SAM" id="MobiDB-lite"/>
    </source>
</evidence>
<dbReference type="SMART" id="SM00150">
    <property type="entry name" value="SPEC"/>
    <property type="match status" value="1"/>
</dbReference>
<accession>A0A9N7V5H2</accession>
<dbReference type="InterPro" id="IPR018159">
    <property type="entry name" value="Spectrin/alpha-actinin"/>
</dbReference>
<dbReference type="InterPro" id="IPR035899">
    <property type="entry name" value="DBL_dom_sf"/>
</dbReference>
<dbReference type="GO" id="GO:0019898">
    <property type="term" value="C:extrinsic component of membrane"/>
    <property type="evidence" value="ECO:0007669"/>
    <property type="project" value="TreeGrafter"/>
</dbReference>
<dbReference type="Proteomes" id="UP001153269">
    <property type="component" value="Unassembled WGS sequence"/>
</dbReference>
<sequence>ILSELLQRENRVLHFWTLKKRRLDQCQQYLMFQSHTQQALDWLQQSGDHYLTTHTSPGTNMSETQELLNQHREFCVSAKDHFCQHTQEKVHLLIQLAESMLAKGHAHRAELRRCVSTVDKRYRDFTVRLGQYRHLLETALGGCSQDNKDLELELIPNSLSDSDPEVNLSDPSPGQRREEALRTQEGTERVYVRDLQECIETYLWEMTSGSEDVPPGLTNRDDTVFGSIQDIYEFHNRYAQLYCRLYCNTSTTVPNIQDIYEFHNRYAQLYCRLYCNTSTTVPNIQDIYEFHNRSLIIRLYCMRYQRKRYDTFRIYEFPQYIIYCELYCSQYYGTHPGLYEFTQADRFHMYVTYCRNKPDSSLLIQQQGAGFFEESRETLSDPSAVALIQQFMSTSPAAARGERSEVQGELLLQDSFLVWEPKSLIRKGRDRHLFLFELSLIFSKEIQDSSGRIKYLYKAD</sequence>
<evidence type="ECO:0000313" key="5">
    <source>
        <dbReference type="Proteomes" id="UP001153269"/>
    </source>
</evidence>
<dbReference type="GO" id="GO:0005085">
    <property type="term" value="F:guanyl-nucleotide exchange factor activity"/>
    <property type="evidence" value="ECO:0007669"/>
    <property type="project" value="UniProtKB-KW"/>
</dbReference>
<evidence type="ECO:0000259" key="3">
    <source>
        <dbReference type="PROSITE" id="PS50010"/>
    </source>
</evidence>
<dbReference type="PANTHER" id="PTHR22826">
    <property type="entry name" value="RHO GUANINE EXCHANGE FACTOR-RELATED"/>
    <property type="match status" value="1"/>
</dbReference>
<feature type="compositionally biased region" description="Basic and acidic residues" evidence="2">
    <location>
        <begin position="175"/>
        <end position="185"/>
    </location>
</feature>
<dbReference type="InterPro" id="IPR000219">
    <property type="entry name" value="DH_dom"/>
</dbReference>
<dbReference type="GO" id="GO:0007411">
    <property type="term" value="P:axon guidance"/>
    <property type="evidence" value="ECO:0007669"/>
    <property type="project" value="TreeGrafter"/>
</dbReference>
<dbReference type="Gene3D" id="1.20.900.10">
    <property type="entry name" value="Dbl homology (DH) domain"/>
    <property type="match status" value="1"/>
</dbReference>
<dbReference type="PROSITE" id="PS50010">
    <property type="entry name" value="DH_2"/>
    <property type="match status" value="1"/>
</dbReference>
<evidence type="ECO:0000313" key="4">
    <source>
        <dbReference type="EMBL" id="CAB1443194.1"/>
    </source>
</evidence>
<feature type="non-terminal residue" evidence="4">
    <location>
        <position position="460"/>
    </location>
</feature>
<dbReference type="GO" id="GO:0005737">
    <property type="term" value="C:cytoplasm"/>
    <property type="evidence" value="ECO:0007669"/>
    <property type="project" value="TreeGrafter"/>
</dbReference>
<feature type="region of interest" description="Disordered" evidence="2">
    <location>
        <begin position="156"/>
        <end position="185"/>
    </location>
</feature>
<evidence type="ECO:0000256" key="1">
    <source>
        <dbReference type="ARBA" id="ARBA00022658"/>
    </source>
</evidence>
<dbReference type="AlphaFoldDB" id="A0A9N7V5H2"/>
<keyword evidence="5" id="KW-1185">Reference proteome</keyword>
<dbReference type="EMBL" id="CADEAL010003018">
    <property type="protein sequence ID" value="CAB1443194.1"/>
    <property type="molecule type" value="Genomic_DNA"/>
</dbReference>
<comment type="caution">
    <text evidence="4">The sequence shown here is derived from an EMBL/GenBank/DDBJ whole genome shotgun (WGS) entry which is preliminary data.</text>
</comment>
<dbReference type="InterPro" id="IPR051336">
    <property type="entry name" value="RhoGEF_Guanine_NuclExch_SF"/>
</dbReference>
<reference evidence="4" key="1">
    <citation type="submission" date="2020-03" db="EMBL/GenBank/DDBJ databases">
        <authorList>
            <person name="Weist P."/>
        </authorList>
    </citation>
    <scope>NUCLEOTIDE SEQUENCE</scope>
</reference>
<dbReference type="Pfam" id="PF22697">
    <property type="entry name" value="SOS1_NGEF_PH"/>
    <property type="match status" value="1"/>
</dbReference>
<proteinExistence type="predicted"/>
<feature type="domain" description="DH" evidence="3">
    <location>
        <begin position="176"/>
        <end position="392"/>
    </location>
</feature>
<dbReference type="InterPro" id="IPR055251">
    <property type="entry name" value="SOS1_NGEF_PH"/>
</dbReference>
<name>A0A9N7V5H2_PLEPL</name>
<dbReference type="SUPFAM" id="SSF46966">
    <property type="entry name" value="Spectrin repeat"/>
    <property type="match status" value="1"/>
</dbReference>
<dbReference type="SUPFAM" id="SSF50729">
    <property type="entry name" value="PH domain-like"/>
    <property type="match status" value="1"/>
</dbReference>
<dbReference type="SUPFAM" id="SSF48065">
    <property type="entry name" value="DBL homology domain (DH-domain)"/>
    <property type="match status" value="1"/>
</dbReference>
<gene>
    <name evidence="4" type="ORF">PLEPLA_LOCUS30909</name>
</gene>
<dbReference type="Gene3D" id="1.20.58.60">
    <property type="match status" value="1"/>
</dbReference>
<protein>
    <recommendedName>
        <fullName evidence="3">DH domain-containing protein</fullName>
    </recommendedName>
</protein>
<dbReference type="InterPro" id="IPR011993">
    <property type="entry name" value="PH-like_dom_sf"/>
</dbReference>
<dbReference type="Gene3D" id="2.30.29.30">
    <property type="entry name" value="Pleckstrin-homology domain (PH domain)/Phosphotyrosine-binding domain (PTB)"/>
    <property type="match status" value="1"/>
</dbReference>